<dbReference type="SMART" id="SM00857">
    <property type="entry name" value="Resolvase"/>
    <property type="match status" value="1"/>
</dbReference>
<dbReference type="PROSITE" id="PS51736">
    <property type="entry name" value="RECOMBINASES_3"/>
    <property type="match status" value="1"/>
</dbReference>
<evidence type="ECO:0000256" key="3">
    <source>
        <dbReference type="ARBA" id="ARBA00023172"/>
    </source>
</evidence>
<dbReference type="InterPro" id="IPR006118">
    <property type="entry name" value="Recombinase_CS"/>
</dbReference>
<evidence type="ECO:0000256" key="1">
    <source>
        <dbReference type="ARBA" id="ARBA00022908"/>
    </source>
</evidence>
<sequence>MKVAIYVRVSTQEQAKEGFSIPAQIESLRAFCKSQSWEIVEEYKEEGKSAKDLDRPKMKKMMSDIKKRKFDLVLVHKLDRLTRSVSDLYELLEYFEKYDVKFRSSTEQYDTTTALGKLFITLVASLAQWERENLAERVKFGIHQMIEEGKRPGGHSPYGYKFEKNFECEIIEEEAKWVKKIFDWYVDGFGYRKISDRLNELKIKPRIANEWNHNTVYGMLRNDIYIGVYRWGEKVVYNNHPAVVSNSLFAKAQQKIKSNHKNLARKGKFPLTGILECGHCNKPMSGLFDKRDNKTYYRCFNCNRSTDGKKITDLLLDEIEKLITSKDYFLKQIDKNYQPQAINVKEVKKKLEVINQQKEKWYSLFLDERNPIPKETLYSKINELNDQEEELKNILLEAEIEEESPEEKYKKLSRIKDIHFVYNEADPFEQKELLQSIFECLTIKRAVGRNMPITLNYKLN</sequence>
<dbReference type="Pfam" id="PF13408">
    <property type="entry name" value="Zn_ribbon_recom"/>
    <property type="match status" value="1"/>
</dbReference>
<dbReference type="Proteomes" id="UP000681027">
    <property type="component" value="Unassembled WGS sequence"/>
</dbReference>
<keyword evidence="9" id="KW-1185">Reference proteome</keyword>
<organism evidence="8 9">
    <name type="scientific">Cytobacillus citreus</name>
    <dbReference type="NCBI Taxonomy" id="2833586"/>
    <lineage>
        <taxon>Bacteria</taxon>
        <taxon>Bacillati</taxon>
        <taxon>Bacillota</taxon>
        <taxon>Bacilli</taxon>
        <taxon>Bacillales</taxon>
        <taxon>Bacillaceae</taxon>
        <taxon>Cytobacillus</taxon>
    </lineage>
</organism>
<evidence type="ECO:0000256" key="4">
    <source>
        <dbReference type="PROSITE-ProRule" id="PRU10137"/>
    </source>
</evidence>
<dbReference type="PANTHER" id="PTHR30461">
    <property type="entry name" value="DNA-INVERTASE FROM LAMBDOID PROPHAGE"/>
    <property type="match status" value="1"/>
</dbReference>
<feature type="domain" description="Recombinase" evidence="7">
    <location>
        <begin position="157"/>
        <end position="262"/>
    </location>
</feature>
<dbReference type="PANTHER" id="PTHR30461:SF23">
    <property type="entry name" value="DNA RECOMBINASE-RELATED"/>
    <property type="match status" value="1"/>
</dbReference>
<dbReference type="InterPro" id="IPR038109">
    <property type="entry name" value="DNA_bind_recomb_sf"/>
</dbReference>
<keyword evidence="3" id="KW-0233">DNA recombination</keyword>
<protein>
    <submittedName>
        <fullName evidence="8">Recombinase family protein</fullName>
    </submittedName>
</protein>
<dbReference type="Pfam" id="PF00239">
    <property type="entry name" value="Resolvase"/>
    <property type="match status" value="1"/>
</dbReference>
<keyword evidence="5" id="KW-0175">Coiled coil</keyword>
<evidence type="ECO:0000313" key="8">
    <source>
        <dbReference type="EMBL" id="MBS4191785.1"/>
    </source>
</evidence>
<dbReference type="InterPro" id="IPR025827">
    <property type="entry name" value="Zn_ribbon_recom_dom"/>
</dbReference>
<keyword evidence="1" id="KW-0229">DNA integration</keyword>
<dbReference type="EMBL" id="JAGYPM010000003">
    <property type="protein sequence ID" value="MBS4191785.1"/>
    <property type="molecule type" value="Genomic_DNA"/>
</dbReference>
<dbReference type="InterPro" id="IPR011109">
    <property type="entry name" value="DNA_bind_recombinase_dom"/>
</dbReference>
<dbReference type="InterPro" id="IPR006119">
    <property type="entry name" value="Resolv_N"/>
</dbReference>
<evidence type="ECO:0000256" key="5">
    <source>
        <dbReference type="SAM" id="Coils"/>
    </source>
</evidence>
<evidence type="ECO:0000259" key="6">
    <source>
        <dbReference type="PROSITE" id="PS51736"/>
    </source>
</evidence>
<feature type="active site" description="O-(5'-phospho-DNA)-serine intermediate" evidence="4">
    <location>
        <position position="10"/>
    </location>
</feature>
<evidence type="ECO:0000259" key="7">
    <source>
        <dbReference type="PROSITE" id="PS51737"/>
    </source>
</evidence>
<dbReference type="Gene3D" id="3.40.50.1390">
    <property type="entry name" value="Resolvase, N-terminal catalytic domain"/>
    <property type="match status" value="1"/>
</dbReference>
<keyword evidence="2" id="KW-0238">DNA-binding</keyword>
<dbReference type="PROSITE" id="PS51737">
    <property type="entry name" value="RECOMBINASE_DNA_BIND"/>
    <property type="match status" value="1"/>
</dbReference>
<dbReference type="CDD" id="cd00338">
    <property type="entry name" value="Ser_Recombinase"/>
    <property type="match status" value="1"/>
</dbReference>
<dbReference type="PROSITE" id="PS00397">
    <property type="entry name" value="RECOMBINASES_1"/>
    <property type="match status" value="1"/>
</dbReference>
<feature type="coiled-coil region" evidence="5">
    <location>
        <begin position="374"/>
        <end position="404"/>
    </location>
</feature>
<dbReference type="SUPFAM" id="SSF53041">
    <property type="entry name" value="Resolvase-like"/>
    <property type="match status" value="1"/>
</dbReference>
<dbReference type="InterPro" id="IPR036162">
    <property type="entry name" value="Resolvase-like_N_sf"/>
</dbReference>
<gene>
    <name evidence="8" type="ORF">KHA94_16465</name>
</gene>
<dbReference type="Gene3D" id="3.90.1750.20">
    <property type="entry name" value="Putative Large Serine Recombinase, Chain B, Domain 2"/>
    <property type="match status" value="1"/>
</dbReference>
<dbReference type="InterPro" id="IPR050639">
    <property type="entry name" value="SSR_resolvase"/>
</dbReference>
<accession>A0ABS5NVD4</accession>
<reference evidence="8 9" key="1">
    <citation type="submission" date="2021-05" db="EMBL/GenBank/DDBJ databases">
        <title>Novel Bacillus species.</title>
        <authorList>
            <person name="Liu G."/>
        </authorList>
    </citation>
    <scope>NUCLEOTIDE SEQUENCE [LARGE SCALE GENOMIC DNA]</scope>
    <source>
        <strain evidence="8 9">FJAT-49705</strain>
    </source>
</reference>
<name>A0ABS5NVD4_9BACI</name>
<proteinExistence type="predicted"/>
<feature type="domain" description="Resolvase/invertase-type recombinase catalytic" evidence="6">
    <location>
        <begin position="2"/>
        <end position="149"/>
    </location>
</feature>
<evidence type="ECO:0000256" key="2">
    <source>
        <dbReference type="ARBA" id="ARBA00023125"/>
    </source>
</evidence>
<dbReference type="Pfam" id="PF07508">
    <property type="entry name" value="Recombinase"/>
    <property type="match status" value="1"/>
</dbReference>
<evidence type="ECO:0000313" key="9">
    <source>
        <dbReference type="Proteomes" id="UP000681027"/>
    </source>
</evidence>
<comment type="caution">
    <text evidence="8">The sequence shown here is derived from an EMBL/GenBank/DDBJ whole genome shotgun (WGS) entry which is preliminary data.</text>
</comment>